<evidence type="ECO:0000313" key="4">
    <source>
        <dbReference type="Proteomes" id="UP000095280"/>
    </source>
</evidence>
<evidence type="ECO:0000256" key="2">
    <source>
        <dbReference type="SAM" id="MobiDB-lite"/>
    </source>
</evidence>
<dbReference type="AlphaFoldDB" id="A0A1I8FB98"/>
<feature type="region of interest" description="Disordered" evidence="2">
    <location>
        <begin position="1"/>
        <end position="22"/>
    </location>
</feature>
<feature type="domain" description="CID" evidence="3">
    <location>
        <begin position="37"/>
        <end position="174"/>
    </location>
</feature>
<dbReference type="InterPro" id="IPR006569">
    <property type="entry name" value="CID_dom"/>
</dbReference>
<organism evidence="4 5">
    <name type="scientific">Macrostomum lignano</name>
    <dbReference type="NCBI Taxonomy" id="282301"/>
    <lineage>
        <taxon>Eukaryota</taxon>
        <taxon>Metazoa</taxon>
        <taxon>Spiralia</taxon>
        <taxon>Lophotrochozoa</taxon>
        <taxon>Platyhelminthes</taxon>
        <taxon>Rhabditophora</taxon>
        <taxon>Macrostomorpha</taxon>
        <taxon>Macrostomida</taxon>
        <taxon>Macrostomidae</taxon>
        <taxon>Macrostomum</taxon>
    </lineage>
</organism>
<keyword evidence="1" id="KW-0694">RNA-binding</keyword>
<dbReference type="Gene3D" id="1.25.40.90">
    <property type="match status" value="1"/>
</dbReference>
<name>A0A1I8FB98_9PLAT</name>
<dbReference type="PANTHER" id="PTHR23140">
    <property type="entry name" value="RNA PROCESSING PROTEIN LD23810P"/>
    <property type="match status" value="1"/>
</dbReference>
<dbReference type="Proteomes" id="UP000095280">
    <property type="component" value="Unplaced"/>
</dbReference>
<dbReference type="InterPro" id="IPR008942">
    <property type="entry name" value="ENTH_VHS"/>
</dbReference>
<dbReference type="PANTHER" id="PTHR23140:SF0">
    <property type="entry name" value="U2 SNRNP-ASSOCIATED SURP MOTIF-CONTAINING PROTEIN"/>
    <property type="match status" value="1"/>
</dbReference>
<dbReference type="GO" id="GO:0003723">
    <property type="term" value="F:RNA binding"/>
    <property type="evidence" value="ECO:0007669"/>
    <property type="project" value="UniProtKB-KW"/>
</dbReference>
<dbReference type="SMART" id="SM00582">
    <property type="entry name" value="RPR"/>
    <property type="match status" value="1"/>
</dbReference>
<evidence type="ECO:0000313" key="5">
    <source>
        <dbReference type="WBParaSite" id="maker-unitig_26472-snap-gene-0.2-mRNA-1"/>
    </source>
</evidence>
<sequence>GATARLPIRPAADDKDEAGPAARLGKAQLYNPSERPLSEHGRAELSKLLAGLTTKRQSIAEAMVWCLEHAESALEIVDSIASAVTTETEVEPEQRRLSALFLASDLLHTLGSIPHNRALIQPRMPRVFAPRLGVCLQAVKHRQPASSVIRAWSEWALYQPDYLMRLNNAFLGLLVPDQQQQQQLLESVSAPAGELEKDPSASRSPAAAASATSTVSRFCRASRDYDGDPLDVDGQPLALSGGGGFTRVEMGGSGRLRRQAAAASRPGTAFPTLSTAMRLLVLSLFCLSLAAPRLAQPPPPTAQCVADAYPPPPDTLVPNRSRQSGRTAGHPDGARLWRPARRRNARLLGQFRQFLFNLTGSDSLMNIVDKGDVSWPRVGPVNLSLGEVTLFNVFYELFPLCTSILAEDSSGRLFPRQEHGLRAVSGAGMQGVFLSRSHYAPGYIGVLTGLRPHPVQPVVNSRVSAKTQSLAGVVEWLLGIRDQYWLGVCQLELERHRLWPGQAARLANWKLIAPVYFILDGAKHLERLDGDHPATEERPAPRTSGSGPRLATTAGTCCRPTMITGNLPQSIDNRRGPAMPAWLRRAKDEAASFWLTVYTALMREWTMPPWWRTGVSALTPAHL</sequence>
<evidence type="ECO:0000256" key="1">
    <source>
        <dbReference type="ARBA" id="ARBA00022884"/>
    </source>
</evidence>
<dbReference type="InterPro" id="IPR051485">
    <property type="entry name" value="SR-CTD_assoc_factor"/>
</dbReference>
<accession>A0A1I8FB98</accession>
<proteinExistence type="predicted"/>
<keyword evidence="4" id="KW-1185">Reference proteome</keyword>
<dbReference type="GO" id="GO:0005634">
    <property type="term" value="C:nucleus"/>
    <property type="evidence" value="ECO:0007669"/>
    <property type="project" value="TreeGrafter"/>
</dbReference>
<dbReference type="Pfam" id="PF04818">
    <property type="entry name" value="CID"/>
    <property type="match status" value="1"/>
</dbReference>
<feature type="region of interest" description="Disordered" evidence="2">
    <location>
        <begin position="529"/>
        <end position="572"/>
    </location>
</feature>
<reference evidence="5" key="1">
    <citation type="submission" date="2016-11" db="UniProtKB">
        <authorList>
            <consortium name="WormBaseParasite"/>
        </authorList>
    </citation>
    <scope>IDENTIFICATION</scope>
</reference>
<feature type="compositionally biased region" description="Basic and acidic residues" evidence="2">
    <location>
        <begin position="529"/>
        <end position="540"/>
    </location>
</feature>
<protein>
    <submittedName>
        <fullName evidence="5">CID domain-containing protein</fullName>
    </submittedName>
</protein>
<dbReference type="WBParaSite" id="maker-unitig_26472-snap-gene-0.2-mRNA-1">
    <property type="protein sequence ID" value="maker-unitig_26472-snap-gene-0.2-mRNA-1"/>
    <property type="gene ID" value="maker-unitig_26472-snap-gene-0.2"/>
</dbReference>
<feature type="region of interest" description="Disordered" evidence="2">
    <location>
        <begin position="312"/>
        <end position="336"/>
    </location>
</feature>
<dbReference type="PROSITE" id="PS51391">
    <property type="entry name" value="CID"/>
    <property type="match status" value="1"/>
</dbReference>
<evidence type="ECO:0000259" key="3">
    <source>
        <dbReference type="PROSITE" id="PS51391"/>
    </source>
</evidence>